<dbReference type="InterPro" id="IPR044861">
    <property type="entry name" value="IPNS-like_FE2OG_OXY"/>
</dbReference>
<evidence type="ECO:0000256" key="1">
    <source>
        <dbReference type="RuleBase" id="RU003682"/>
    </source>
</evidence>
<dbReference type="InterPro" id="IPR027443">
    <property type="entry name" value="IPNS-like_sf"/>
</dbReference>
<reference evidence="3 4" key="1">
    <citation type="submission" date="2017-11" db="EMBL/GenBank/DDBJ databases">
        <title>The genome of Rhizophagus clarus HR1 reveals common genetic basis of auxotrophy among arbuscular mycorrhizal fungi.</title>
        <authorList>
            <person name="Kobayashi Y."/>
        </authorList>
    </citation>
    <scope>NUCLEOTIDE SEQUENCE [LARGE SCALE GENOMIC DNA]</scope>
    <source>
        <strain evidence="3 4">HR1</strain>
    </source>
</reference>
<dbReference type="Proteomes" id="UP000247702">
    <property type="component" value="Unassembled WGS sequence"/>
</dbReference>
<organism evidence="3 4">
    <name type="scientific">Rhizophagus clarus</name>
    <dbReference type="NCBI Taxonomy" id="94130"/>
    <lineage>
        <taxon>Eukaryota</taxon>
        <taxon>Fungi</taxon>
        <taxon>Fungi incertae sedis</taxon>
        <taxon>Mucoromycota</taxon>
        <taxon>Glomeromycotina</taxon>
        <taxon>Glomeromycetes</taxon>
        <taxon>Glomerales</taxon>
        <taxon>Glomeraceae</taxon>
        <taxon>Rhizophagus</taxon>
    </lineage>
</organism>
<dbReference type="InterPro" id="IPR005123">
    <property type="entry name" value="Oxoglu/Fe-dep_dioxygenase_dom"/>
</dbReference>
<dbReference type="Pfam" id="PF14226">
    <property type="entry name" value="DIOX_N"/>
    <property type="match status" value="1"/>
</dbReference>
<evidence type="ECO:0000313" key="4">
    <source>
        <dbReference type="Proteomes" id="UP000247702"/>
    </source>
</evidence>
<protein>
    <recommendedName>
        <fullName evidence="2">Fe2OG dioxygenase domain-containing protein</fullName>
    </recommendedName>
</protein>
<dbReference type="PANTHER" id="PTHR47990">
    <property type="entry name" value="2-OXOGLUTARATE (2OG) AND FE(II)-DEPENDENT OXYGENASE SUPERFAMILY PROTEIN-RELATED"/>
    <property type="match status" value="1"/>
</dbReference>
<dbReference type="PROSITE" id="PS51471">
    <property type="entry name" value="FE2OG_OXY"/>
    <property type="match status" value="1"/>
</dbReference>
<dbReference type="PRINTS" id="PR00682">
    <property type="entry name" value="IPNSYNTHASE"/>
</dbReference>
<comment type="caution">
    <text evidence="3">The sequence shown here is derived from an EMBL/GenBank/DDBJ whole genome shotgun (WGS) entry which is preliminary data.</text>
</comment>
<comment type="similarity">
    <text evidence="1">Belongs to the iron/ascorbate-dependent oxidoreductase family.</text>
</comment>
<accession>A0A2Z6SQW1</accession>
<gene>
    <name evidence="3" type="ORF">RclHR1_09870006</name>
</gene>
<name>A0A2Z6SQW1_9GLOM</name>
<keyword evidence="1" id="KW-0560">Oxidoreductase</keyword>
<dbReference type="InterPro" id="IPR050231">
    <property type="entry name" value="Iron_ascorbate_oxido_reductase"/>
</dbReference>
<dbReference type="GO" id="GO:0016491">
    <property type="term" value="F:oxidoreductase activity"/>
    <property type="evidence" value="ECO:0007669"/>
    <property type="project" value="UniProtKB-KW"/>
</dbReference>
<dbReference type="EMBL" id="BEXD01004411">
    <property type="protein sequence ID" value="GBC10747.1"/>
    <property type="molecule type" value="Genomic_DNA"/>
</dbReference>
<evidence type="ECO:0000259" key="2">
    <source>
        <dbReference type="PROSITE" id="PS51471"/>
    </source>
</evidence>
<dbReference type="SUPFAM" id="SSF51197">
    <property type="entry name" value="Clavaminate synthase-like"/>
    <property type="match status" value="1"/>
</dbReference>
<feature type="domain" description="Fe2OG dioxygenase" evidence="2">
    <location>
        <begin position="176"/>
        <end position="282"/>
    </location>
</feature>
<proteinExistence type="inferred from homology"/>
<dbReference type="AlphaFoldDB" id="A0A2Z6SQW1"/>
<keyword evidence="1" id="KW-0479">Metal-binding</keyword>
<sequence length="325" mass="38254">MTSNNNINDDIDNEIPVIPVIDFSNFEINPIQCSNEIKHACEFVGFFYLKNHGISDNFINEMFTIVIYFFIETSRQEKLKYIMNDDYFGYVDLKQEVLDPPHQKVGDYKECFNFGKFQNGNPIAQELPNYLKEKSTFIESFEKACHELCMKILQSFAISLNIKDDWFSNRHRYEMKSGDNFRILHYPPITIEDGNNIRAGSHTDYGSLTLLFQKDIGGLEIQHPFTKKWLQASVIPNTILINIGDLMEFWTMGLFKSTKHRVVFNNENMNLHRYSIAYFCHAERDVDLDPIPSDFIKAKEDELRRRITAGEHLRFRQENTYKQTY</sequence>
<dbReference type="Gene3D" id="2.60.120.330">
    <property type="entry name" value="B-lactam Antibiotic, Isopenicillin N Synthase, Chain"/>
    <property type="match status" value="1"/>
</dbReference>
<dbReference type="InterPro" id="IPR026992">
    <property type="entry name" value="DIOX_N"/>
</dbReference>
<dbReference type="GO" id="GO:0046872">
    <property type="term" value="F:metal ion binding"/>
    <property type="evidence" value="ECO:0007669"/>
    <property type="project" value="UniProtKB-KW"/>
</dbReference>
<keyword evidence="4" id="KW-1185">Reference proteome</keyword>
<dbReference type="Pfam" id="PF03171">
    <property type="entry name" value="2OG-FeII_Oxy"/>
    <property type="match status" value="1"/>
</dbReference>
<keyword evidence="1" id="KW-0408">Iron</keyword>
<evidence type="ECO:0000313" key="3">
    <source>
        <dbReference type="EMBL" id="GBC10747.1"/>
    </source>
</evidence>
<dbReference type="STRING" id="94130.A0A2Z6SQW1"/>